<feature type="domain" description="Xylose isomerase-like TIM barrel" evidence="2">
    <location>
        <begin position="102"/>
        <end position="366"/>
    </location>
</feature>
<dbReference type="InterPro" id="IPR036237">
    <property type="entry name" value="Xyl_isomerase-like_sf"/>
</dbReference>
<dbReference type="Proteomes" id="UP000319353">
    <property type="component" value="Unassembled WGS sequence"/>
</dbReference>
<dbReference type="SUPFAM" id="SSF51658">
    <property type="entry name" value="Xylose isomerase-like"/>
    <property type="match status" value="1"/>
</dbReference>
<dbReference type="PANTHER" id="PTHR12110">
    <property type="entry name" value="HYDROXYPYRUVATE ISOMERASE"/>
    <property type="match status" value="1"/>
</dbReference>
<keyword evidence="3" id="KW-0413">Isomerase</keyword>
<dbReference type="AlphaFoldDB" id="A0A537L1I9"/>
<evidence type="ECO:0000259" key="2">
    <source>
        <dbReference type="Pfam" id="PF01261"/>
    </source>
</evidence>
<comment type="caution">
    <text evidence="3">The sequence shown here is derived from an EMBL/GenBank/DDBJ whole genome shotgun (WGS) entry which is preliminary data.</text>
</comment>
<dbReference type="Pfam" id="PF01261">
    <property type="entry name" value="AP_endonuc_2"/>
    <property type="match status" value="1"/>
</dbReference>
<organism evidence="3 4">
    <name type="scientific">Candidatus Segetimicrobium genomatis</name>
    <dbReference type="NCBI Taxonomy" id="2569760"/>
    <lineage>
        <taxon>Bacteria</taxon>
        <taxon>Bacillati</taxon>
        <taxon>Candidatus Sysuimicrobiota</taxon>
        <taxon>Candidatus Sysuimicrobiia</taxon>
        <taxon>Candidatus Sysuimicrobiales</taxon>
        <taxon>Candidatus Segetimicrobiaceae</taxon>
        <taxon>Candidatus Segetimicrobium</taxon>
    </lineage>
</organism>
<feature type="region of interest" description="Disordered" evidence="1">
    <location>
        <begin position="1"/>
        <end position="22"/>
    </location>
</feature>
<gene>
    <name evidence="3" type="ORF">E6H01_07350</name>
</gene>
<dbReference type="EMBL" id="VBAL01000090">
    <property type="protein sequence ID" value="TMJ01864.1"/>
    <property type="molecule type" value="Genomic_DNA"/>
</dbReference>
<feature type="compositionally biased region" description="Basic and acidic residues" evidence="1">
    <location>
        <begin position="9"/>
        <end position="22"/>
    </location>
</feature>
<dbReference type="InterPro" id="IPR013022">
    <property type="entry name" value="Xyl_isomerase-like_TIM-brl"/>
</dbReference>
<proteinExistence type="predicted"/>
<dbReference type="GO" id="GO:0016853">
    <property type="term" value="F:isomerase activity"/>
    <property type="evidence" value="ECO:0007669"/>
    <property type="project" value="UniProtKB-KW"/>
</dbReference>
<protein>
    <submittedName>
        <fullName evidence="3">Sugar phosphate isomerase/epimerase</fullName>
    </submittedName>
</protein>
<evidence type="ECO:0000313" key="4">
    <source>
        <dbReference type="Proteomes" id="UP000319353"/>
    </source>
</evidence>
<sequence>MSRRHCQRRQQEPDHGSPLHGIDHTPSIRTAWSCAPLASPHDYFVAALAAPCGFHEGHLAGAPKYTRVYPEDSLMRLGLIVAYARVHFGDEPTLEQYGAFAEWAAQMQFAGIELAAFSLDHFARDFSDPQRLQGFRNRCHSLGLAITAFEAGFLRHMTVHQDPAVRAQAIVELRKSVQVARSLGSDLIYLHSAPHPSWTIEFRRLYDEFSPPTRVEVPAGFSWEAAWAQYVGVIRDLVREAVAGGVRLALEVRPYEMVSNADGMRALADAVGSPALGLVFDTAHFLVQKELLPVAIEKLGDRIFLVHLADNDGVTDFHWAPGKGAVPWDGTLGALRKIGYTGFANIDVAGTYQDIDAEIRAGRDFILARLAGVSR</sequence>
<evidence type="ECO:0000256" key="1">
    <source>
        <dbReference type="SAM" id="MobiDB-lite"/>
    </source>
</evidence>
<evidence type="ECO:0000313" key="3">
    <source>
        <dbReference type="EMBL" id="TMJ01864.1"/>
    </source>
</evidence>
<name>A0A537L1I9_9BACT</name>
<accession>A0A537L1I9</accession>
<dbReference type="Gene3D" id="3.20.20.150">
    <property type="entry name" value="Divalent-metal-dependent TIM barrel enzymes"/>
    <property type="match status" value="1"/>
</dbReference>
<reference evidence="3 4" key="1">
    <citation type="journal article" date="2019" name="Nat. Microbiol.">
        <title>Mediterranean grassland soil C-N compound turnover is dependent on rainfall and depth, and is mediated by genomically divergent microorganisms.</title>
        <authorList>
            <person name="Diamond S."/>
            <person name="Andeer P.F."/>
            <person name="Li Z."/>
            <person name="Crits-Christoph A."/>
            <person name="Burstein D."/>
            <person name="Anantharaman K."/>
            <person name="Lane K.R."/>
            <person name="Thomas B.C."/>
            <person name="Pan C."/>
            <person name="Northen T.R."/>
            <person name="Banfield J.F."/>
        </authorList>
    </citation>
    <scope>NUCLEOTIDE SEQUENCE [LARGE SCALE GENOMIC DNA]</scope>
    <source>
        <strain evidence="3">NP_4</strain>
    </source>
</reference>
<dbReference type="InterPro" id="IPR050312">
    <property type="entry name" value="IolE/XylAMocC-like"/>
</dbReference>